<feature type="domain" description="HECT" evidence="6">
    <location>
        <begin position="36"/>
        <end position="344"/>
    </location>
</feature>
<dbReference type="Gene3D" id="3.90.1750.10">
    <property type="entry name" value="Hect, E3 ligase catalytic domains"/>
    <property type="match status" value="1"/>
</dbReference>
<dbReference type="GO" id="GO:0061630">
    <property type="term" value="F:ubiquitin protein ligase activity"/>
    <property type="evidence" value="ECO:0007669"/>
    <property type="project" value="UniProtKB-EC"/>
</dbReference>
<proteinExistence type="predicted"/>
<dbReference type="SMART" id="SM00119">
    <property type="entry name" value="HECTc"/>
    <property type="match status" value="1"/>
</dbReference>
<dbReference type="Pfam" id="PF00632">
    <property type="entry name" value="HECT"/>
    <property type="match status" value="2"/>
</dbReference>
<evidence type="ECO:0000313" key="7">
    <source>
        <dbReference type="EnsemblMetazoa" id="XP_030839361"/>
    </source>
</evidence>
<protein>
    <recommendedName>
        <fullName evidence="2">HECT-type E3 ubiquitin transferase</fullName>
        <ecNumber evidence="2">2.3.2.26</ecNumber>
    </recommendedName>
</protein>
<evidence type="ECO:0000256" key="5">
    <source>
        <dbReference type="PROSITE-ProRule" id="PRU00104"/>
    </source>
</evidence>
<keyword evidence="3" id="KW-0808">Transferase</keyword>
<dbReference type="Gene3D" id="3.30.2410.10">
    <property type="entry name" value="Hect, E3 ligase catalytic domain"/>
    <property type="match status" value="1"/>
</dbReference>
<dbReference type="Proteomes" id="UP000007110">
    <property type="component" value="Unassembled WGS sequence"/>
</dbReference>
<comment type="catalytic activity">
    <reaction evidence="1">
        <text>S-ubiquitinyl-[E2 ubiquitin-conjugating enzyme]-L-cysteine + [acceptor protein]-L-lysine = [E2 ubiquitin-conjugating enzyme]-L-cysteine + N(6)-ubiquitinyl-[acceptor protein]-L-lysine.</text>
        <dbReference type="EC" id="2.3.2.26"/>
    </reaction>
</comment>
<dbReference type="EnsemblMetazoa" id="XM_030983501">
    <property type="protein sequence ID" value="XP_030839361"/>
    <property type="gene ID" value="LOC105445756"/>
</dbReference>
<keyword evidence="4 5" id="KW-0833">Ubl conjugation pathway</keyword>
<dbReference type="Gene3D" id="3.30.2160.10">
    <property type="entry name" value="Hect, E3 ligase catalytic domain"/>
    <property type="match status" value="1"/>
</dbReference>
<dbReference type="InParanoid" id="A0A7M7NNV0"/>
<dbReference type="RefSeq" id="XP_030839361.1">
    <property type="nucleotide sequence ID" value="XM_030983501.1"/>
</dbReference>
<dbReference type="InterPro" id="IPR044611">
    <property type="entry name" value="E3A/B/C-like"/>
</dbReference>
<organism evidence="7 8">
    <name type="scientific">Strongylocentrotus purpuratus</name>
    <name type="common">Purple sea urchin</name>
    <dbReference type="NCBI Taxonomy" id="7668"/>
    <lineage>
        <taxon>Eukaryota</taxon>
        <taxon>Metazoa</taxon>
        <taxon>Echinodermata</taxon>
        <taxon>Eleutherozoa</taxon>
        <taxon>Echinozoa</taxon>
        <taxon>Echinoidea</taxon>
        <taxon>Euechinoidea</taxon>
        <taxon>Echinacea</taxon>
        <taxon>Camarodonta</taxon>
        <taxon>Echinidea</taxon>
        <taxon>Strongylocentrotidae</taxon>
        <taxon>Strongylocentrotus</taxon>
    </lineage>
</organism>
<dbReference type="InterPro" id="IPR000569">
    <property type="entry name" value="HECT_dom"/>
</dbReference>
<reference evidence="7" key="2">
    <citation type="submission" date="2021-01" db="UniProtKB">
        <authorList>
            <consortium name="EnsemblMetazoa"/>
        </authorList>
    </citation>
    <scope>IDENTIFICATION</scope>
</reference>
<dbReference type="EC" id="2.3.2.26" evidence="2"/>
<evidence type="ECO:0000256" key="2">
    <source>
        <dbReference type="ARBA" id="ARBA00012485"/>
    </source>
</evidence>
<dbReference type="KEGG" id="spu:105445756"/>
<dbReference type="SUPFAM" id="SSF56204">
    <property type="entry name" value="Hect, E3 ligase catalytic domain"/>
    <property type="match status" value="1"/>
</dbReference>
<reference evidence="8" key="1">
    <citation type="submission" date="2015-02" db="EMBL/GenBank/DDBJ databases">
        <title>Genome sequencing for Strongylocentrotus purpuratus.</title>
        <authorList>
            <person name="Murali S."/>
            <person name="Liu Y."/>
            <person name="Vee V."/>
            <person name="English A."/>
            <person name="Wang M."/>
            <person name="Skinner E."/>
            <person name="Han Y."/>
            <person name="Muzny D.M."/>
            <person name="Worley K.C."/>
            <person name="Gibbs R.A."/>
        </authorList>
    </citation>
    <scope>NUCLEOTIDE SEQUENCE</scope>
</reference>
<dbReference type="PROSITE" id="PS50237">
    <property type="entry name" value="HECT"/>
    <property type="match status" value="1"/>
</dbReference>
<dbReference type="AlphaFoldDB" id="A0A7M7NNV0"/>
<dbReference type="GO" id="GO:0000209">
    <property type="term" value="P:protein polyubiquitination"/>
    <property type="evidence" value="ECO:0007669"/>
    <property type="project" value="InterPro"/>
</dbReference>
<keyword evidence="8" id="KW-1185">Reference proteome</keyword>
<dbReference type="OrthoDB" id="5981550at2759"/>
<sequence>MNPAALNLRVAQLQFEIDNDKEKVVESAISEVKGKDETSLLLPLAVHFKDNESWGVDAGGPMKEFFSRLFEELFNVEKHSIFKKLKDSPSCTTLWFNKDDKDLDKLRSVGKLFALMFYNKVIVTMPFPLLFYKKLLETSQSQPGQSSFKDLELLDPGMAKSMETLLEASDDELSDYRFTVDGPVNEPDIELKPGGRDEVVTTANVREYIDLYAKHYTASSQFDVFSESFRSMFGRFRLHQRFAPQELMSLFQGREYDWKAFQKVRILTGADHVPIGGFQEISPKMWPMGGDGDCRGNPPKDMCPEVNTCHDYVVLHLPMYSKREHLKERLMKLIEMKGHGFYKERGLALR</sequence>
<evidence type="ECO:0000259" key="6">
    <source>
        <dbReference type="PROSITE" id="PS50237"/>
    </source>
</evidence>
<dbReference type="UniPathway" id="UPA00143"/>
<evidence type="ECO:0000256" key="4">
    <source>
        <dbReference type="ARBA" id="ARBA00022786"/>
    </source>
</evidence>
<dbReference type="PANTHER" id="PTHR45700">
    <property type="entry name" value="UBIQUITIN-PROTEIN LIGASE E3C"/>
    <property type="match status" value="1"/>
</dbReference>
<name>A0A7M7NNV0_STRPU</name>
<evidence type="ECO:0000256" key="3">
    <source>
        <dbReference type="ARBA" id="ARBA00022679"/>
    </source>
</evidence>
<accession>A0A7M7NNV0</accession>
<feature type="active site" description="Glycyl thioester intermediate" evidence="5">
    <location>
        <position position="309"/>
    </location>
</feature>
<dbReference type="GeneID" id="105445756"/>
<dbReference type="InterPro" id="IPR035983">
    <property type="entry name" value="Hect_E3_ubiquitin_ligase"/>
</dbReference>
<evidence type="ECO:0000313" key="8">
    <source>
        <dbReference type="Proteomes" id="UP000007110"/>
    </source>
</evidence>
<evidence type="ECO:0000256" key="1">
    <source>
        <dbReference type="ARBA" id="ARBA00000885"/>
    </source>
</evidence>
<dbReference type="PANTHER" id="PTHR45700:SF8">
    <property type="entry name" value="HECT-TYPE E3 UBIQUITIN TRANSFERASE"/>
    <property type="match status" value="1"/>
</dbReference>